<feature type="compositionally biased region" description="Low complexity" evidence="1">
    <location>
        <begin position="129"/>
        <end position="146"/>
    </location>
</feature>
<dbReference type="SUPFAM" id="SSF49503">
    <property type="entry name" value="Cupredoxins"/>
    <property type="match status" value="1"/>
</dbReference>
<protein>
    <recommendedName>
        <fullName evidence="3">Phytocyanin domain-containing protein</fullName>
    </recommendedName>
</protein>
<feature type="region of interest" description="Disordered" evidence="1">
    <location>
        <begin position="110"/>
        <end position="147"/>
    </location>
</feature>
<dbReference type="Proteomes" id="UP000287651">
    <property type="component" value="Unassembled WGS sequence"/>
</dbReference>
<dbReference type="GO" id="GO:0009055">
    <property type="term" value="F:electron transfer activity"/>
    <property type="evidence" value="ECO:0007669"/>
    <property type="project" value="InterPro"/>
</dbReference>
<evidence type="ECO:0000313" key="4">
    <source>
        <dbReference type="EMBL" id="RRT80771.1"/>
    </source>
</evidence>
<dbReference type="EMBL" id="AMZH03001064">
    <property type="protein sequence ID" value="RRT80771.1"/>
    <property type="molecule type" value="Genomic_DNA"/>
</dbReference>
<feature type="chain" id="PRO_5019446637" description="Phytocyanin domain-containing protein" evidence="2">
    <location>
        <begin position="25"/>
        <end position="168"/>
    </location>
</feature>
<dbReference type="PANTHER" id="PTHR33021">
    <property type="entry name" value="BLUE COPPER PROTEIN"/>
    <property type="match status" value="1"/>
</dbReference>
<comment type="caution">
    <text evidence="4">The sequence shown here is derived from an EMBL/GenBank/DDBJ whole genome shotgun (WGS) entry which is preliminary data.</text>
</comment>
<dbReference type="AlphaFoldDB" id="A0A427AX15"/>
<feature type="domain" description="Phytocyanin" evidence="3">
    <location>
        <begin position="25"/>
        <end position="111"/>
    </location>
</feature>
<gene>
    <name evidence="4" type="ORF">B296_00003113</name>
</gene>
<keyword evidence="2" id="KW-0732">Signal</keyword>
<name>A0A427AX15_ENSVE</name>
<dbReference type="CDD" id="cd04216">
    <property type="entry name" value="Phytocyanin"/>
    <property type="match status" value="1"/>
</dbReference>
<dbReference type="InterPro" id="IPR003245">
    <property type="entry name" value="Phytocyanin_dom"/>
</dbReference>
<evidence type="ECO:0000256" key="2">
    <source>
        <dbReference type="SAM" id="SignalP"/>
    </source>
</evidence>
<dbReference type="InterPro" id="IPR008972">
    <property type="entry name" value="Cupredoxin"/>
</dbReference>
<evidence type="ECO:0000259" key="3">
    <source>
        <dbReference type="PROSITE" id="PS51485"/>
    </source>
</evidence>
<feature type="compositionally biased region" description="Pro residues" evidence="1">
    <location>
        <begin position="117"/>
        <end position="128"/>
    </location>
</feature>
<dbReference type="PANTHER" id="PTHR33021:SF193">
    <property type="entry name" value="OS06G0218600 PROTEIN"/>
    <property type="match status" value="1"/>
</dbReference>
<dbReference type="GO" id="GO:0005886">
    <property type="term" value="C:plasma membrane"/>
    <property type="evidence" value="ECO:0007669"/>
    <property type="project" value="TreeGrafter"/>
</dbReference>
<feature type="signal peptide" evidence="2">
    <location>
        <begin position="1"/>
        <end position="24"/>
    </location>
</feature>
<proteinExistence type="predicted"/>
<dbReference type="PROSITE" id="PS51485">
    <property type="entry name" value="PHYTOCYANIN"/>
    <property type="match status" value="1"/>
</dbReference>
<dbReference type="Gene3D" id="2.60.40.420">
    <property type="entry name" value="Cupredoxins - blue copper proteins"/>
    <property type="match status" value="2"/>
</dbReference>
<accession>A0A427AX15</accession>
<sequence>MAGYSASAALGVLLLFCCSTWAAATDYTVGDSTGWANGVDYSKWTTGKTFVTGDTLSKLSFAISCSASNALSTDSSGQTTVTLSKADTYYFICGVAGHCSNGMKVAVPVTASSTSSPSPPSSSTPTPPSAGTTPSTTTPSTNKSSPRTVSLPYVVTLTGLMLLKLVLL</sequence>
<evidence type="ECO:0000313" key="5">
    <source>
        <dbReference type="Proteomes" id="UP000287651"/>
    </source>
</evidence>
<reference evidence="4 5" key="1">
    <citation type="journal article" date="2014" name="Agronomy (Basel)">
        <title>A Draft Genome Sequence for Ensete ventricosum, the Drought-Tolerant Tree Against Hunger.</title>
        <authorList>
            <person name="Harrison J."/>
            <person name="Moore K.A."/>
            <person name="Paszkiewicz K."/>
            <person name="Jones T."/>
            <person name="Grant M."/>
            <person name="Ambacheew D."/>
            <person name="Muzemil S."/>
            <person name="Studholme D.J."/>
        </authorList>
    </citation>
    <scope>NUCLEOTIDE SEQUENCE [LARGE SCALE GENOMIC DNA]</scope>
</reference>
<dbReference type="Pfam" id="PF02298">
    <property type="entry name" value="Cu_bind_like"/>
    <property type="match status" value="1"/>
</dbReference>
<organism evidence="4 5">
    <name type="scientific">Ensete ventricosum</name>
    <name type="common">Abyssinian banana</name>
    <name type="synonym">Musa ensete</name>
    <dbReference type="NCBI Taxonomy" id="4639"/>
    <lineage>
        <taxon>Eukaryota</taxon>
        <taxon>Viridiplantae</taxon>
        <taxon>Streptophyta</taxon>
        <taxon>Embryophyta</taxon>
        <taxon>Tracheophyta</taxon>
        <taxon>Spermatophyta</taxon>
        <taxon>Magnoliopsida</taxon>
        <taxon>Liliopsida</taxon>
        <taxon>Zingiberales</taxon>
        <taxon>Musaceae</taxon>
        <taxon>Ensete</taxon>
    </lineage>
</organism>
<dbReference type="InterPro" id="IPR039391">
    <property type="entry name" value="Phytocyanin-like"/>
</dbReference>
<evidence type="ECO:0000256" key="1">
    <source>
        <dbReference type="SAM" id="MobiDB-lite"/>
    </source>
</evidence>